<organism evidence="2 3">
    <name type="scientific">Microbacterium soli</name>
    <dbReference type="NCBI Taxonomy" id="446075"/>
    <lineage>
        <taxon>Bacteria</taxon>
        <taxon>Bacillati</taxon>
        <taxon>Actinomycetota</taxon>
        <taxon>Actinomycetes</taxon>
        <taxon>Micrococcales</taxon>
        <taxon>Microbacteriaceae</taxon>
        <taxon>Microbacterium</taxon>
    </lineage>
</organism>
<keyword evidence="1" id="KW-1133">Transmembrane helix</keyword>
<feature type="transmembrane region" description="Helical" evidence="1">
    <location>
        <begin position="48"/>
        <end position="75"/>
    </location>
</feature>
<gene>
    <name evidence="2" type="ORF">GCM10022383_09810</name>
</gene>
<keyword evidence="1" id="KW-0812">Transmembrane</keyword>
<comment type="caution">
    <text evidence="2">The sequence shown here is derived from an EMBL/GenBank/DDBJ whole genome shotgun (WGS) entry which is preliminary data.</text>
</comment>
<dbReference type="RefSeq" id="WP_344818403.1">
    <property type="nucleotide sequence ID" value="NZ_BAABCP010000001.1"/>
</dbReference>
<accession>A0ABP7N1N8</accession>
<sequence>MYTDDDFDNLLNGSSPVRGLMAEERRAVAIMVDESAPPKSPRRNAQPIAIGAIVVAFLGCGGAAAAAVTGIWAPWAQDDALATLHYELPSGVSCEMRIGNVKQAPPEVSDLIRKSLVGVEFKSADVIENATPGDSKDVLTDDNAYQDAYNWTVATYIDDALKAHGIDNATPQFSAQANCE</sequence>
<dbReference type="Proteomes" id="UP001501591">
    <property type="component" value="Unassembled WGS sequence"/>
</dbReference>
<keyword evidence="3" id="KW-1185">Reference proteome</keyword>
<dbReference type="EMBL" id="BAABCP010000001">
    <property type="protein sequence ID" value="GAA3933293.1"/>
    <property type="molecule type" value="Genomic_DNA"/>
</dbReference>
<protein>
    <submittedName>
        <fullName evidence="2">Uncharacterized protein</fullName>
    </submittedName>
</protein>
<evidence type="ECO:0000256" key="1">
    <source>
        <dbReference type="SAM" id="Phobius"/>
    </source>
</evidence>
<proteinExistence type="predicted"/>
<reference evidence="3" key="1">
    <citation type="journal article" date="2019" name="Int. J. Syst. Evol. Microbiol.">
        <title>The Global Catalogue of Microorganisms (GCM) 10K type strain sequencing project: providing services to taxonomists for standard genome sequencing and annotation.</title>
        <authorList>
            <consortium name="The Broad Institute Genomics Platform"/>
            <consortium name="The Broad Institute Genome Sequencing Center for Infectious Disease"/>
            <person name="Wu L."/>
            <person name="Ma J."/>
        </authorList>
    </citation>
    <scope>NUCLEOTIDE SEQUENCE [LARGE SCALE GENOMIC DNA]</scope>
    <source>
        <strain evidence="3">JCM 17024</strain>
    </source>
</reference>
<evidence type="ECO:0000313" key="2">
    <source>
        <dbReference type="EMBL" id="GAA3933293.1"/>
    </source>
</evidence>
<keyword evidence="1" id="KW-0472">Membrane</keyword>
<name>A0ABP7N1N8_9MICO</name>
<evidence type="ECO:0000313" key="3">
    <source>
        <dbReference type="Proteomes" id="UP001501591"/>
    </source>
</evidence>